<keyword evidence="8 11" id="KW-0472">Membrane</keyword>
<comment type="function">
    <text evidence="10 11">F(1)F(0) ATP synthase produces ATP from ADP in the presence of a proton or sodium gradient. F-type ATPases consist of two structural domains, F(1) containing the extramembraneous catalytic core and F(0) containing the membrane proton channel, linked together by a central stalk and a peripheral stalk. During catalysis, ATP synthesis in the catalytic domain of F(1) is coupled via a rotary mechanism of the central stalk subunits to proton translocation.</text>
</comment>
<proteinExistence type="inferred from homology"/>
<keyword evidence="14" id="KW-0934">Plastid</keyword>
<geneLocation type="chloroplast" evidence="14"/>
<evidence type="ECO:0000313" key="14">
    <source>
        <dbReference type="EMBL" id="ARO74181.1"/>
    </source>
</evidence>
<dbReference type="EMBL" id="KY819064">
    <property type="protein sequence ID" value="ARO74181.1"/>
    <property type="molecule type" value="Genomic_DNA"/>
</dbReference>
<protein>
    <recommendedName>
        <fullName evidence="11">ATP synthase subunit b, chloroplastic</fullName>
    </recommendedName>
    <alternativeName>
        <fullName evidence="11">ATP synthase F(0) sector subunit b</fullName>
    </alternativeName>
    <alternativeName>
        <fullName evidence="11">ATPase subunit I</fullName>
    </alternativeName>
</protein>
<accession>A0A2P0QHD1</accession>
<evidence type="ECO:0000256" key="3">
    <source>
        <dbReference type="ARBA" id="ARBA00022547"/>
    </source>
</evidence>
<dbReference type="GO" id="GO:0046933">
    <property type="term" value="F:proton-transporting ATP synthase activity, rotational mechanism"/>
    <property type="evidence" value="ECO:0007669"/>
    <property type="project" value="UniProtKB-UniRule"/>
</dbReference>
<evidence type="ECO:0000256" key="11">
    <source>
        <dbReference type="HAMAP-Rule" id="MF_01398"/>
    </source>
</evidence>
<organism evidence="14">
    <name type="scientific">Chlorodesmis fastigiata</name>
    <name type="common">Turtle weed</name>
    <name type="synonym">Vaucheria fastigiata</name>
    <dbReference type="NCBI Taxonomy" id="189431"/>
    <lineage>
        <taxon>Eukaryota</taxon>
        <taxon>Viridiplantae</taxon>
        <taxon>Chlorophyta</taxon>
        <taxon>core chlorophytes</taxon>
        <taxon>Ulvophyceae</taxon>
        <taxon>TCBD clade</taxon>
        <taxon>Bryopsidales</taxon>
        <taxon>Halimedineae</taxon>
        <taxon>Halimedaceae</taxon>
        <taxon>Udoteae</taxon>
        <taxon>Chlorodesmis</taxon>
    </lineage>
</organism>
<dbReference type="GeneID" id="36489531"/>
<comment type="subcellular location">
    <subcellularLocation>
        <location evidence="1">Membrane</location>
        <topology evidence="1">Single-pass membrane protein</topology>
    </subcellularLocation>
    <subcellularLocation>
        <location evidence="11">Plastid</location>
        <location evidence="11">Chloroplast thylakoid membrane</location>
        <topology evidence="11">Single-pass membrane protein</topology>
    </subcellularLocation>
</comment>
<comment type="function">
    <text evidence="11">Component of the F(0) channel, it forms part of the peripheral stalk, linking F(1) to F(0).</text>
</comment>
<keyword evidence="6 11" id="KW-1133">Transmembrane helix</keyword>
<evidence type="ECO:0000256" key="9">
    <source>
        <dbReference type="ARBA" id="ARBA00023310"/>
    </source>
</evidence>
<dbReference type="PANTHER" id="PTHR34264:SF3">
    <property type="entry name" value="ATP SYNTHASE SUBUNIT B, CHLOROPLASTIC"/>
    <property type="match status" value="1"/>
</dbReference>
<dbReference type="AlphaFoldDB" id="A0A2P0QHD1"/>
<evidence type="ECO:0000256" key="12">
    <source>
        <dbReference type="RuleBase" id="RU003848"/>
    </source>
</evidence>
<keyword evidence="11" id="KW-0793">Thylakoid</keyword>
<name>A0A2P0QHD1_CHLFS</name>
<evidence type="ECO:0000256" key="8">
    <source>
        <dbReference type="ARBA" id="ARBA00023136"/>
    </source>
</evidence>
<keyword evidence="14" id="KW-0150">Chloroplast</keyword>
<comment type="miscellaneous">
    <text evidence="11">In plastids the F-type ATPase is also known as CF(1)CF(0).</text>
</comment>
<feature type="coiled-coil region" evidence="13">
    <location>
        <begin position="64"/>
        <end position="91"/>
    </location>
</feature>
<comment type="subunit">
    <text evidence="11">F-type ATPases have 2 components, F(1) - the catalytic core - and F(0) - the membrane proton channel. F(1) has five subunits: alpha(3), beta(3), gamma(1), delta(1), epsilon(1). F(0) has four main subunits: a(1), b(1), b'(1) and c(10-14). The alpha and beta chains form an alternating ring which encloses part of the gamma chain. F(1) is attached to F(0) by a central stalk formed by the gamma and epsilon chains, while a peripheral stalk is formed by the delta, b and b' chains.</text>
</comment>
<dbReference type="GO" id="GO:0045259">
    <property type="term" value="C:proton-transporting ATP synthase complex"/>
    <property type="evidence" value="ECO:0007669"/>
    <property type="project" value="UniProtKB-KW"/>
</dbReference>
<dbReference type="HAMAP" id="MF_01398">
    <property type="entry name" value="ATP_synth_b_bprime"/>
    <property type="match status" value="1"/>
</dbReference>
<evidence type="ECO:0000256" key="4">
    <source>
        <dbReference type="ARBA" id="ARBA00022692"/>
    </source>
</evidence>
<evidence type="ECO:0000256" key="2">
    <source>
        <dbReference type="ARBA" id="ARBA00022448"/>
    </source>
</evidence>
<keyword evidence="3 11" id="KW-0138">CF(0)</keyword>
<keyword evidence="9 11" id="KW-0066">ATP synthesis</keyword>
<comment type="similarity">
    <text evidence="11 12">Belongs to the ATPase B chain family.</text>
</comment>
<evidence type="ECO:0000256" key="7">
    <source>
        <dbReference type="ARBA" id="ARBA00023065"/>
    </source>
</evidence>
<dbReference type="PANTHER" id="PTHR34264">
    <property type="entry name" value="ATP SYNTHASE SUBUNIT B, CHLOROPLASTIC"/>
    <property type="match status" value="1"/>
</dbReference>
<sequence length="165" mass="19539">MNHSWGIQTNIFETNIINLAINFIFIVIFFVGNTVKSLLSKRQKSIFKNLQQSKRRAIKVQQNLLDVQTKIEKISDEVSEIQRQSDESIKQQKKQYQNQISTDLQKLEESQKSTIDFQRRQIRKQISQEVVDSTLRKVDQKLKDNFNEAIKKAVSFWSVEKFKKF</sequence>
<evidence type="ECO:0000256" key="5">
    <source>
        <dbReference type="ARBA" id="ARBA00022781"/>
    </source>
</evidence>
<evidence type="ECO:0000256" key="6">
    <source>
        <dbReference type="ARBA" id="ARBA00022989"/>
    </source>
</evidence>
<keyword evidence="7 11" id="KW-0406">Ion transport</keyword>
<gene>
    <name evidence="11 14" type="primary">atpF</name>
</gene>
<keyword evidence="2 11" id="KW-0813">Transport</keyword>
<dbReference type="GO" id="GO:0009535">
    <property type="term" value="C:chloroplast thylakoid membrane"/>
    <property type="evidence" value="ECO:0007669"/>
    <property type="project" value="UniProtKB-SubCell"/>
</dbReference>
<reference evidence="14" key="1">
    <citation type="submission" date="2017-03" db="EMBL/GenBank/DDBJ databases">
        <title>Chloroplast genome evolution in siphonous green algae.</title>
        <authorList>
            <person name="Cremen M.C."/>
            <person name="Marcelino V.R."/>
            <person name="Verbruggen H."/>
        </authorList>
    </citation>
    <scope>NUCLEOTIDE SEQUENCE</scope>
</reference>
<dbReference type="RefSeq" id="YP_009472543.1">
    <property type="nucleotide sequence ID" value="NC_037364.1"/>
</dbReference>
<evidence type="ECO:0000256" key="10">
    <source>
        <dbReference type="ARBA" id="ARBA00025198"/>
    </source>
</evidence>
<keyword evidence="5 11" id="KW-0375">Hydrogen ion transport</keyword>
<dbReference type="InterPro" id="IPR002146">
    <property type="entry name" value="ATP_synth_b/b'su_bac/chlpt"/>
</dbReference>
<keyword evidence="4 11" id="KW-0812">Transmembrane</keyword>
<evidence type="ECO:0000256" key="13">
    <source>
        <dbReference type="SAM" id="Coils"/>
    </source>
</evidence>
<feature type="transmembrane region" description="Helical" evidence="11">
    <location>
        <begin position="20"/>
        <end position="39"/>
    </location>
</feature>
<evidence type="ECO:0000256" key="1">
    <source>
        <dbReference type="ARBA" id="ARBA00004167"/>
    </source>
</evidence>
<dbReference type="Pfam" id="PF00430">
    <property type="entry name" value="ATP-synt_B"/>
    <property type="match status" value="1"/>
</dbReference>
<keyword evidence="13" id="KW-0175">Coiled coil</keyword>